<protein>
    <submittedName>
        <fullName evidence="1">RNA-directed DNA polymerase (Reverse transcriptase)</fullName>
    </submittedName>
</protein>
<sequence length="33" mass="3846">MGAFLQPDVKEKLVKLLQEYVDVFAWSYQDMPG</sequence>
<dbReference type="AlphaFoldDB" id="A0A392VZ04"/>
<dbReference type="EMBL" id="LXQA011293964">
    <property type="protein sequence ID" value="MCI92201.1"/>
    <property type="molecule type" value="Genomic_DNA"/>
</dbReference>
<keyword evidence="1" id="KW-0548">Nucleotidyltransferase</keyword>
<name>A0A392VZ04_9FABA</name>
<organism evidence="1 2">
    <name type="scientific">Trifolium medium</name>
    <dbReference type="NCBI Taxonomy" id="97028"/>
    <lineage>
        <taxon>Eukaryota</taxon>
        <taxon>Viridiplantae</taxon>
        <taxon>Streptophyta</taxon>
        <taxon>Embryophyta</taxon>
        <taxon>Tracheophyta</taxon>
        <taxon>Spermatophyta</taxon>
        <taxon>Magnoliopsida</taxon>
        <taxon>eudicotyledons</taxon>
        <taxon>Gunneridae</taxon>
        <taxon>Pentapetalae</taxon>
        <taxon>rosids</taxon>
        <taxon>fabids</taxon>
        <taxon>Fabales</taxon>
        <taxon>Fabaceae</taxon>
        <taxon>Papilionoideae</taxon>
        <taxon>50 kb inversion clade</taxon>
        <taxon>NPAAA clade</taxon>
        <taxon>Hologalegina</taxon>
        <taxon>IRL clade</taxon>
        <taxon>Trifolieae</taxon>
        <taxon>Trifolium</taxon>
    </lineage>
</organism>
<evidence type="ECO:0000313" key="1">
    <source>
        <dbReference type="EMBL" id="MCI92201.1"/>
    </source>
</evidence>
<dbReference type="Proteomes" id="UP000265520">
    <property type="component" value="Unassembled WGS sequence"/>
</dbReference>
<keyword evidence="1" id="KW-0808">Transferase</keyword>
<reference evidence="1 2" key="1">
    <citation type="journal article" date="2018" name="Front. Plant Sci.">
        <title>Red Clover (Trifolium pratense) and Zigzag Clover (T. medium) - A Picture of Genomic Similarities and Differences.</title>
        <authorList>
            <person name="Dluhosova J."/>
            <person name="Istvanek J."/>
            <person name="Nedelnik J."/>
            <person name="Repkova J."/>
        </authorList>
    </citation>
    <scope>NUCLEOTIDE SEQUENCE [LARGE SCALE GENOMIC DNA]</scope>
    <source>
        <strain evidence="2">cv. 10/8</strain>
        <tissue evidence="1">Leaf</tissue>
    </source>
</reference>
<feature type="non-terminal residue" evidence="1">
    <location>
        <position position="33"/>
    </location>
</feature>
<evidence type="ECO:0000313" key="2">
    <source>
        <dbReference type="Proteomes" id="UP000265520"/>
    </source>
</evidence>
<comment type="caution">
    <text evidence="1">The sequence shown here is derived from an EMBL/GenBank/DDBJ whole genome shotgun (WGS) entry which is preliminary data.</text>
</comment>
<keyword evidence="2" id="KW-1185">Reference proteome</keyword>
<dbReference type="GO" id="GO:0003964">
    <property type="term" value="F:RNA-directed DNA polymerase activity"/>
    <property type="evidence" value="ECO:0007669"/>
    <property type="project" value="UniProtKB-KW"/>
</dbReference>
<proteinExistence type="predicted"/>
<keyword evidence="1" id="KW-0695">RNA-directed DNA polymerase</keyword>
<accession>A0A392VZ04</accession>